<evidence type="ECO:0000313" key="2">
    <source>
        <dbReference type="EMBL" id="RMT22947.1"/>
    </source>
</evidence>
<proteinExistence type="predicted"/>
<gene>
    <name evidence="1" type="ORF">ALO63_04816</name>
    <name evidence="2" type="ORF">ALP52_04891</name>
</gene>
<evidence type="ECO:0000313" key="1">
    <source>
        <dbReference type="EMBL" id="KPY01160.1"/>
    </source>
</evidence>
<reference evidence="1 3" key="1">
    <citation type="submission" date="2015-09" db="EMBL/GenBank/DDBJ databases">
        <title>Genome announcement of multiple Pseudomonas syringae strains.</title>
        <authorList>
            <person name="Thakur S."/>
            <person name="Wang P.W."/>
            <person name="Gong Y."/>
            <person name="Weir B.S."/>
            <person name="Guttman D.S."/>
        </authorList>
    </citation>
    <scope>NUCLEOTIDE SEQUENCE [LARGE SCALE GENOMIC DNA]</scope>
    <source>
        <strain evidence="1 3">ICMP4331</strain>
    </source>
</reference>
<evidence type="ECO:0000313" key="4">
    <source>
        <dbReference type="Proteomes" id="UP000276194"/>
    </source>
</evidence>
<comment type="caution">
    <text evidence="1">The sequence shown here is derived from an EMBL/GenBank/DDBJ whole genome shotgun (WGS) entry which is preliminary data.</text>
</comment>
<dbReference type="Proteomes" id="UP000050420">
    <property type="component" value="Unassembled WGS sequence"/>
</dbReference>
<accession>A0A0N8S8B9</accession>
<dbReference type="PATRIC" id="fig|34065.5.peg.2310"/>
<sequence length="189" mass="20461">MNTDQRVAMPGGQRQLFALRQAVETLFPGQQCLAGLRIHAVFNLAETNRRKADRAAIQNQMARVFLDPMKPRSSAGAPMKLHAFLLALMIPALSAHAEAKTINVPHDPTGQHALVEKSGSAQARVVVTRREGLLGVIYSKRVYNCANHTVNLVGTGSTLEIMEQARAVSGMGPVIRDSTADYIESEACS</sequence>
<organism evidence="1 3">
    <name type="scientific">Pseudomonas amygdali pv. mori</name>
    <dbReference type="NCBI Taxonomy" id="34065"/>
    <lineage>
        <taxon>Bacteria</taxon>
        <taxon>Pseudomonadati</taxon>
        <taxon>Pseudomonadota</taxon>
        <taxon>Gammaproteobacteria</taxon>
        <taxon>Pseudomonadales</taxon>
        <taxon>Pseudomonadaceae</taxon>
        <taxon>Pseudomonas</taxon>
        <taxon>Pseudomonas amygdali</taxon>
    </lineage>
</organism>
<dbReference type="Proteomes" id="UP000276194">
    <property type="component" value="Unassembled WGS sequence"/>
</dbReference>
<protein>
    <submittedName>
        <fullName evidence="1">Uncharacterized protein</fullName>
    </submittedName>
</protein>
<dbReference type="AlphaFoldDB" id="A0A0N8S8B9"/>
<evidence type="ECO:0000313" key="3">
    <source>
        <dbReference type="Proteomes" id="UP000050420"/>
    </source>
</evidence>
<name>A0A0N8S8B9_PSEA0</name>
<dbReference type="EMBL" id="RBTD01000142">
    <property type="protein sequence ID" value="RMT22947.1"/>
    <property type="molecule type" value="Genomic_DNA"/>
</dbReference>
<reference evidence="2 4" key="2">
    <citation type="submission" date="2018-08" db="EMBL/GenBank/DDBJ databases">
        <title>Recombination of ecologically and evolutionarily significant loci maintains genetic cohesion in the Pseudomonas syringae species complex.</title>
        <authorList>
            <person name="Dillon M."/>
            <person name="Thakur S."/>
            <person name="Almeida R.N.D."/>
            <person name="Weir B.S."/>
            <person name="Guttman D.S."/>
        </authorList>
    </citation>
    <scope>NUCLEOTIDE SEQUENCE [LARGE SCALE GENOMIC DNA]</scope>
    <source>
        <strain evidence="2 4">ICMP 6941</strain>
    </source>
</reference>
<dbReference type="EMBL" id="LJQU01000095">
    <property type="protein sequence ID" value="KPY01160.1"/>
    <property type="molecule type" value="Genomic_DNA"/>
</dbReference>